<comment type="subcellular location">
    <subcellularLocation>
        <location evidence="1">Cell envelope</location>
    </subcellularLocation>
</comment>
<proteinExistence type="inferred from homology"/>
<feature type="signal peptide" evidence="6">
    <location>
        <begin position="1"/>
        <end position="20"/>
    </location>
</feature>
<evidence type="ECO:0000256" key="2">
    <source>
        <dbReference type="ARBA" id="ARBA00008814"/>
    </source>
</evidence>
<keyword evidence="3" id="KW-0813">Transport</keyword>
<evidence type="ECO:0000256" key="3">
    <source>
        <dbReference type="ARBA" id="ARBA00022448"/>
    </source>
</evidence>
<organism evidence="8 9">
    <name type="scientific">Paenibacillus hemerocallicola</name>
    <dbReference type="NCBI Taxonomy" id="1172614"/>
    <lineage>
        <taxon>Bacteria</taxon>
        <taxon>Bacillati</taxon>
        <taxon>Bacillota</taxon>
        <taxon>Bacilli</taxon>
        <taxon>Bacillales</taxon>
        <taxon>Paenibacillaceae</taxon>
        <taxon>Paenibacillus</taxon>
    </lineage>
</organism>
<dbReference type="InterPro" id="IPR051313">
    <property type="entry name" value="Bact_iron-sidero_bind"/>
</dbReference>
<evidence type="ECO:0000256" key="6">
    <source>
        <dbReference type="SAM" id="SignalP"/>
    </source>
</evidence>
<evidence type="ECO:0000313" key="8">
    <source>
        <dbReference type="EMBL" id="TNJ64011.1"/>
    </source>
</evidence>
<dbReference type="GO" id="GO:0030288">
    <property type="term" value="C:outer membrane-bounded periplasmic space"/>
    <property type="evidence" value="ECO:0007669"/>
    <property type="project" value="TreeGrafter"/>
</dbReference>
<feature type="domain" description="Fe/B12 periplasmic-binding" evidence="7">
    <location>
        <begin position="70"/>
        <end position="338"/>
    </location>
</feature>
<dbReference type="AlphaFoldDB" id="A0A5C4T4K9"/>
<keyword evidence="9" id="KW-1185">Reference proteome</keyword>
<feature type="region of interest" description="Disordered" evidence="5">
    <location>
        <begin position="21"/>
        <end position="59"/>
    </location>
</feature>
<dbReference type="EMBL" id="VDCQ01000035">
    <property type="protein sequence ID" value="TNJ64011.1"/>
    <property type="molecule type" value="Genomic_DNA"/>
</dbReference>
<dbReference type="Gene3D" id="3.40.50.1980">
    <property type="entry name" value="Nitrogenase molybdenum iron protein domain"/>
    <property type="match status" value="2"/>
</dbReference>
<name>A0A5C4T4K9_9BACL</name>
<evidence type="ECO:0000256" key="5">
    <source>
        <dbReference type="SAM" id="MobiDB-lite"/>
    </source>
</evidence>
<dbReference type="PANTHER" id="PTHR30532">
    <property type="entry name" value="IRON III DICITRATE-BINDING PERIPLASMIC PROTEIN"/>
    <property type="match status" value="1"/>
</dbReference>
<reference evidence="8 9" key="1">
    <citation type="submission" date="2019-05" db="EMBL/GenBank/DDBJ databases">
        <title>We sequenced the genome of Paenibacillus hemerocallicola KCTC 33185 for further insight into its adaptation and study the phylogeny of Paenibacillus.</title>
        <authorList>
            <person name="Narsing Rao M.P."/>
        </authorList>
    </citation>
    <scope>NUCLEOTIDE SEQUENCE [LARGE SCALE GENOMIC DNA]</scope>
    <source>
        <strain evidence="8 9">KCTC 33185</strain>
    </source>
</reference>
<feature type="compositionally biased region" description="Basic and acidic residues" evidence="5">
    <location>
        <begin position="43"/>
        <end position="56"/>
    </location>
</feature>
<dbReference type="Proteomes" id="UP000307943">
    <property type="component" value="Unassembled WGS sequence"/>
</dbReference>
<evidence type="ECO:0000313" key="9">
    <source>
        <dbReference type="Proteomes" id="UP000307943"/>
    </source>
</evidence>
<dbReference type="SUPFAM" id="SSF53807">
    <property type="entry name" value="Helical backbone' metal receptor"/>
    <property type="match status" value="1"/>
</dbReference>
<protein>
    <submittedName>
        <fullName evidence="8">ABC transporter substrate-binding protein</fullName>
    </submittedName>
</protein>
<dbReference type="InterPro" id="IPR002491">
    <property type="entry name" value="ABC_transptr_periplasmic_BD"/>
</dbReference>
<accession>A0A5C4T4K9</accession>
<evidence type="ECO:0000259" key="7">
    <source>
        <dbReference type="PROSITE" id="PS50983"/>
    </source>
</evidence>
<comment type="similarity">
    <text evidence="2">Belongs to the bacterial solute-binding protein 8 family.</text>
</comment>
<sequence length="338" mass="36748">MFAMIFMILLAAACSSSQQAQEPNDTAAGSGDTAAGAAAQPKEASKTDDTFPRKVESAGGGVTIEKRPQKVALASWQLVEMMLPFDQPSVGVTLPFAAANSVLESEQLKPHVDKFKEFKIVGEGTKVNLEALLSYGPNLIIAGSKTNLAIKEQLEQIAQVVWIDEESINTRTEWPKVVSLIGSFLGQEKRAAELIEKFAATQKAGKQKLAVRQGESVLFVQVRDKAVYVMQPNTLLPYYDGLGLTLPKTSENMPANGQITLEGLSVINPDHLVLGYFNYTNKSLAALTDEWEKSEVWKSLKAVKEKQVYALNGELAMGLGPIGQQYGLESIIKAMEKK</sequence>
<dbReference type="PROSITE" id="PS50983">
    <property type="entry name" value="FE_B12_PBP"/>
    <property type="match status" value="1"/>
</dbReference>
<dbReference type="PANTHER" id="PTHR30532:SF24">
    <property type="entry name" value="FERRIC ENTEROBACTIN-BINDING PERIPLASMIC PROTEIN FEPB"/>
    <property type="match status" value="1"/>
</dbReference>
<dbReference type="OrthoDB" id="9793175at2"/>
<comment type="caution">
    <text evidence="8">The sequence shown here is derived from an EMBL/GenBank/DDBJ whole genome shotgun (WGS) entry which is preliminary data.</text>
</comment>
<dbReference type="GO" id="GO:1901678">
    <property type="term" value="P:iron coordination entity transport"/>
    <property type="evidence" value="ECO:0007669"/>
    <property type="project" value="UniProtKB-ARBA"/>
</dbReference>
<feature type="chain" id="PRO_5023109429" evidence="6">
    <location>
        <begin position="21"/>
        <end position="338"/>
    </location>
</feature>
<evidence type="ECO:0000256" key="4">
    <source>
        <dbReference type="ARBA" id="ARBA00022729"/>
    </source>
</evidence>
<keyword evidence="4 6" id="KW-0732">Signal</keyword>
<dbReference type="Pfam" id="PF01497">
    <property type="entry name" value="Peripla_BP_2"/>
    <property type="match status" value="1"/>
</dbReference>
<evidence type="ECO:0000256" key="1">
    <source>
        <dbReference type="ARBA" id="ARBA00004196"/>
    </source>
</evidence>
<gene>
    <name evidence="8" type="ORF">FE784_22665</name>
</gene>
<feature type="compositionally biased region" description="Low complexity" evidence="5">
    <location>
        <begin position="21"/>
        <end position="39"/>
    </location>
</feature>